<dbReference type="InterPro" id="IPR036583">
    <property type="entry name" value="23S_rRNA_IVS_sf"/>
</dbReference>
<dbReference type="Pfam" id="PF05635">
    <property type="entry name" value="23S_rRNA_IVP"/>
    <property type="match status" value="1"/>
</dbReference>
<gene>
    <name evidence="1" type="ORF">CJ305_09015</name>
</gene>
<reference evidence="1 2" key="1">
    <citation type="submission" date="2017-08" db="EMBL/GenBank/DDBJ databases">
        <title>The whole genome shortgun sequences of strain Leeuwenhoekiella nanhaiensis G18 from the South China Sea.</title>
        <authorList>
            <person name="Liu Q."/>
        </authorList>
    </citation>
    <scope>NUCLEOTIDE SEQUENCE [LARGE SCALE GENOMIC DNA]</scope>
    <source>
        <strain evidence="1 2">G18</strain>
    </source>
</reference>
<dbReference type="NCBIfam" id="TIGR02436">
    <property type="entry name" value="four helix bundle protein"/>
    <property type="match status" value="1"/>
</dbReference>
<dbReference type="RefSeq" id="WP_099645950.1">
    <property type="nucleotide sequence ID" value="NZ_KZ319290.1"/>
</dbReference>
<accession>A0A2G1VS65</accession>
<dbReference type="AlphaFoldDB" id="A0A2G1VS65"/>
<protein>
    <submittedName>
        <fullName evidence="1">Four helix bundle protein</fullName>
    </submittedName>
</protein>
<keyword evidence="2" id="KW-1185">Reference proteome</keyword>
<comment type="caution">
    <text evidence="1">The sequence shown here is derived from an EMBL/GenBank/DDBJ whole genome shotgun (WGS) entry which is preliminary data.</text>
</comment>
<dbReference type="PANTHER" id="PTHR38471">
    <property type="entry name" value="FOUR HELIX BUNDLE PROTEIN"/>
    <property type="match status" value="1"/>
</dbReference>
<dbReference type="OrthoDB" id="5515766at2"/>
<dbReference type="PANTHER" id="PTHR38471:SF2">
    <property type="entry name" value="FOUR HELIX BUNDLE PROTEIN"/>
    <property type="match status" value="1"/>
</dbReference>
<proteinExistence type="predicted"/>
<dbReference type="Gene3D" id="1.20.1440.60">
    <property type="entry name" value="23S rRNA-intervening sequence"/>
    <property type="match status" value="1"/>
</dbReference>
<dbReference type="Proteomes" id="UP000229433">
    <property type="component" value="Unassembled WGS sequence"/>
</dbReference>
<dbReference type="EMBL" id="NQXA01000004">
    <property type="protein sequence ID" value="PHQ29450.1"/>
    <property type="molecule type" value="Genomic_DNA"/>
</dbReference>
<organism evidence="1 2">
    <name type="scientific">Leeuwenhoekiella nanhaiensis</name>
    <dbReference type="NCBI Taxonomy" id="1655491"/>
    <lineage>
        <taxon>Bacteria</taxon>
        <taxon>Pseudomonadati</taxon>
        <taxon>Bacteroidota</taxon>
        <taxon>Flavobacteriia</taxon>
        <taxon>Flavobacteriales</taxon>
        <taxon>Flavobacteriaceae</taxon>
        <taxon>Leeuwenhoekiella</taxon>
    </lineage>
</organism>
<dbReference type="InterPro" id="IPR012657">
    <property type="entry name" value="23S_rRNA-intervening_sequence"/>
</dbReference>
<sequence>MATIERFEDLEVWQLARKLCQKLENLFLTTGLGKRYSLFNQMDRSSGSVMDNIAEGFGRSGNLEFRNFLGFAKGSCSELKSQLHLSYDKGLIQETDYKELAESCDVISAKLGSFISYLSRTDYKGVKFKQ</sequence>
<evidence type="ECO:0000313" key="1">
    <source>
        <dbReference type="EMBL" id="PHQ29450.1"/>
    </source>
</evidence>
<name>A0A2G1VS65_9FLAO</name>
<dbReference type="SUPFAM" id="SSF158446">
    <property type="entry name" value="IVS-encoded protein-like"/>
    <property type="match status" value="1"/>
</dbReference>
<dbReference type="CDD" id="cd16377">
    <property type="entry name" value="23S_rRNA_IVP_like"/>
    <property type="match status" value="1"/>
</dbReference>
<evidence type="ECO:0000313" key="2">
    <source>
        <dbReference type="Proteomes" id="UP000229433"/>
    </source>
</evidence>